<dbReference type="SUPFAM" id="SSF52507">
    <property type="entry name" value="Homo-oligomeric flavin-containing Cys decarboxylases, HFCD"/>
    <property type="match status" value="1"/>
</dbReference>
<evidence type="ECO:0000256" key="1">
    <source>
        <dbReference type="ARBA" id="ARBA00022602"/>
    </source>
</evidence>
<evidence type="ECO:0000259" key="7">
    <source>
        <dbReference type="Pfam" id="PF02441"/>
    </source>
</evidence>
<dbReference type="EC" id="2.5.1.129" evidence="6"/>
<reference evidence="8" key="1">
    <citation type="submission" date="2018-06" db="EMBL/GenBank/DDBJ databases">
        <authorList>
            <person name="Zhirakovskaya E."/>
        </authorList>
    </citation>
    <scope>NUCLEOTIDE SEQUENCE</scope>
</reference>
<dbReference type="InterPro" id="IPR003382">
    <property type="entry name" value="Flavoprotein"/>
</dbReference>
<accession>A0A3B1CBL4</accession>
<dbReference type="NCBIfam" id="TIGR00421">
    <property type="entry name" value="ubiX_pad"/>
    <property type="match status" value="1"/>
</dbReference>
<dbReference type="PANTHER" id="PTHR43374:SF1">
    <property type="entry name" value="FLAVIN PRENYLTRANSFERASE PAD1, MITOCHONDRIAL"/>
    <property type="match status" value="1"/>
</dbReference>
<evidence type="ECO:0000256" key="3">
    <source>
        <dbReference type="ARBA" id="ARBA00022643"/>
    </source>
</evidence>
<evidence type="ECO:0000256" key="4">
    <source>
        <dbReference type="ARBA" id="ARBA00022679"/>
    </source>
</evidence>
<dbReference type="InterPro" id="IPR036551">
    <property type="entry name" value="Flavin_trans-like"/>
</dbReference>
<dbReference type="PANTHER" id="PTHR43374">
    <property type="entry name" value="FLAVIN PRENYLTRANSFERASE"/>
    <property type="match status" value="1"/>
</dbReference>
<dbReference type="EMBL" id="UOGB01000171">
    <property type="protein sequence ID" value="VAX20160.1"/>
    <property type="molecule type" value="Genomic_DNA"/>
</dbReference>
<dbReference type="AlphaFoldDB" id="A0A3B1CBL4"/>
<keyword evidence="3" id="KW-0288">FMN</keyword>
<dbReference type="GO" id="GO:0106141">
    <property type="term" value="F:flavin prenyltransferase activity"/>
    <property type="evidence" value="ECO:0007669"/>
    <property type="project" value="UniProtKB-EC"/>
</dbReference>
<dbReference type="GO" id="GO:0016831">
    <property type="term" value="F:carboxy-lyase activity"/>
    <property type="evidence" value="ECO:0007669"/>
    <property type="project" value="TreeGrafter"/>
</dbReference>
<evidence type="ECO:0000256" key="6">
    <source>
        <dbReference type="ARBA" id="ARBA00066834"/>
    </source>
</evidence>
<dbReference type="FunFam" id="3.40.50.1950:FF:000001">
    <property type="entry name" value="Flavin prenyltransferase UbiX"/>
    <property type="match status" value="1"/>
</dbReference>
<keyword evidence="2" id="KW-0285">Flavoprotein</keyword>
<gene>
    <name evidence="8" type="ORF">MNBD_NITROSPINAE03-1310</name>
</gene>
<dbReference type="InterPro" id="IPR004507">
    <property type="entry name" value="UbiX-like"/>
</dbReference>
<dbReference type="Pfam" id="PF02441">
    <property type="entry name" value="Flavoprotein"/>
    <property type="match status" value="1"/>
</dbReference>
<dbReference type="Gene3D" id="3.40.50.1950">
    <property type="entry name" value="Flavin prenyltransferase-like"/>
    <property type="match status" value="1"/>
</dbReference>
<name>A0A3B1CBL4_9ZZZZ</name>
<proteinExistence type="inferred from homology"/>
<keyword evidence="4 8" id="KW-0808">Transferase</keyword>
<sequence>MDRFIVGISGASGVIYGIRLLEALKKYSGGAEVRLIITPSAETNIGIETGYAIEQVKALADAVDDYKDFTAPTASGSFRTKGMVIAPCSMRTLSDIANSHSDNLLVRAADVTLKEGRKLVVVPRETPLHKGHLELMTKVADIGGVILPPFPAFYHQPKTIDDIIDQTVGKILDQLGVEHDIFKRWGE</sequence>
<feature type="domain" description="Flavoprotein" evidence="7">
    <location>
        <begin position="3"/>
        <end position="175"/>
    </location>
</feature>
<evidence type="ECO:0000256" key="5">
    <source>
        <dbReference type="ARBA" id="ARBA00060793"/>
    </source>
</evidence>
<dbReference type="HAMAP" id="MF_01984">
    <property type="entry name" value="ubiX_pad"/>
    <property type="match status" value="1"/>
</dbReference>
<evidence type="ECO:0000313" key="8">
    <source>
        <dbReference type="EMBL" id="VAX20160.1"/>
    </source>
</evidence>
<protein>
    <recommendedName>
        <fullName evidence="6">flavin prenyltransferase</fullName>
        <ecNumber evidence="6">2.5.1.129</ecNumber>
    </recommendedName>
</protein>
<organism evidence="8">
    <name type="scientific">hydrothermal vent metagenome</name>
    <dbReference type="NCBI Taxonomy" id="652676"/>
    <lineage>
        <taxon>unclassified sequences</taxon>
        <taxon>metagenomes</taxon>
        <taxon>ecological metagenomes</taxon>
    </lineage>
</organism>
<keyword evidence="1" id="KW-0637">Prenyltransferase</keyword>
<comment type="similarity">
    <text evidence="5">Belongs to the UbiX/PAD1 family.</text>
</comment>
<dbReference type="NCBIfam" id="NF004685">
    <property type="entry name" value="PRK06029.1"/>
    <property type="match status" value="1"/>
</dbReference>
<evidence type="ECO:0000256" key="2">
    <source>
        <dbReference type="ARBA" id="ARBA00022630"/>
    </source>
</evidence>